<comment type="function">
    <text evidence="6">Required for dimerization of active 70S ribosomes into 100S ribosomes in stationary phase; 100S ribosomes are translationally inactive and sometimes present during exponential growth.</text>
</comment>
<evidence type="ECO:0000259" key="7">
    <source>
        <dbReference type="Pfam" id="PF16321"/>
    </source>
</evidence>
<evidence type="ECO:0000256" key="1">
    <source>
        <dbReference type="ARBA" id="ARBA00022490"/>
    </source>
</evidence>
<dbReference type="InterPro" id="IPR038416">
    <property type="entry name" value="Ribosom_S30AE_C_sf"/>
</dbReference>
<gene>
    <name evidence="8" type="primary">yvyD</name>
    <name evidence="6" type="synonym">hpf</name>
    <name evidence="8" type="ORF">HVS_15540</name>
</gene>
<sequence>MKFIVSGKNIEITPALKETVIKKVGKLDKFFRQDVEAYITMSVEKNRHIVEVTIPFNGGVLRAEEENHDMYTSIDKVVDSLERQMRRNKTKIEKKFHGGSLRLENFQFEDDDVDEEQEFKVVRTKRFAIKPMAVEEAILQMNLLGHQFFMFSNAETNEANVVYRRKDGNYGLIEPEF</sequence>
<proteinExistence type="inferred from homology"/>
<comment type="subcellular location">
    <subcellularLocation>
        <location evidence="6">Cytoplasm</location>
    </subcellularLocation>
</comment>
<dbReference type="InterPro" id="IPR034694">
    <property type="entry name" value="HPF_long/plastid"/>
</dbReference>
<organism evidence="8 9">
    <name type="scientific">Acetivibrio saccincola</name>
    <dbReference type="NCBI Taxonomy" id="1677857"/>
    <lineage>
        <taxon>Bacteria</taxon>
        <taxon>Bacillati</taxon>
        <taxon>Bacillota</taxon>
        <taxon>Clostridia</taxon>
        <taxon>Eubacteriales</taxon>
        <taxon>Oscillospiraceae</taxon>
        <taxon>Acetivibrio</taxon>
    </lineage>
</organism>
<dbReference type="HAMAP" id="MF_00839">
    <property type="entry name" value="HPF"/>
    <property type="match status" value="1"/>
</dbReference>
<comment type="subunit">
    <text evidence="4">Associates exclusively with 100S ribosomes, which are dimers of 70S ribosomes.</text>
</comment>
<dbReference type="InterPro" id="IPR032528">
    <property type="entry name" value="Ribosom_S30AE_C"/>
</dbReference>
<evidence type="ECO:0000256" key="6">
    <source>
        <dbReference type="HAMAP-Rule" id="MF_00839"/>
    </source>
</evidence>
<comment type="similarity">
    <text evidence="6">Belongs to the HPF/YfiA ribosome-associated protein family. Long HPF subfamily.</text>
</comment>
<keyword evidence="2 6" id="KW-0810">Translation regulation</keyword>
<dbReference type="KEGG" id="hsc:HVS_15540"/>
<dbReference type="FunFam" id="3.30.505.50:FF:000001">
    <property type="entry name" value="Ribosome hibernation promoting factor"/>
    <property type="match status" value="1"/>
</dbReference>
<dbReference type="GO" id="GO:0022627">
    <property type="term" value="C:cytosolic small ribosomal subunit"/>
    <property type="evidence" value="ECO:0007669"/>
    <property type="project" value="TreeGrafter"/>
</dbReference>
<dbReference type="AlphaFoldDB" id="A0A2K9E6F4"/>
<keyword evidence="9" id="KW-1185">Reference proteome</keyword>
<dbReference type="InterPro" id="IPR036567">
    <property type="entry name" value="RHF-like"/>
</dbReference>
<dbReference type="NCBIfam" id="TIGR00741">
    <property type="entry name" value="yfiA"/>
    <property type="match status" value="1"/>
</dbReference>
<comment type="similarity">
    <text evidence="3">Belongs to the HPF/YfiA ribosome-associated protein family. Short HPF subfamily.</text>
</comment>
<dbReference type="PANTHER" id="PTHR33231:SF1">
    <property type="entry name" value="30S RIBOSOMAL PROTEIN"/>
    <property type="match status" value="1"/>
</dbReference>
<name>A0A2K9E6F4_9FIRM</name>
<dbReference type="EMBL" id="CP025197">
    <property type="protein sequence ID" value="AUG58949.1"/>
    <property type="molecule type" value="Genomic_DNA"/>
</dbReference>
<dbReference type="GO" id="GO:0043024">
    <property type="term" value="F:ribosomal small subunit binding"/>
    <property type="evidence" value="ECO:0007669"/>
    <property type="project" value="TreeGrafter"/>
</dbReference>
<dbReference type="PANTHER" id="PTHR33231">
    <property type="entry name" value="30S RIBOSOMAL PROTEIN"/>
    <property type="match status" value="1"/>
</dbReference>
<dbReference type="FunFam" id="3.30.160.100:FF:000001">
    <property type="entry name" value="Ribosome hibernation promoting factor"/>
    <property type="match status" value="1"/>
</dbReference>
<dbReference type="GO" id="GO:0045900">
    <property type="term" value="P:negative regulation of translational elongation"/>
    <property type="evidence" value="ECO:0007669"/>
    <property type="project" value="TreeGrafter"/>
</dbReference>
<reference evidence="8 9" key="1">
    <citation type="submission" date="2017-12" db="EMBL/GenBank/DDBJ databases">
        <title>Complete genome sequence of Herbivorax saccincola GGR1, a novel Cellulosome-producing hydrolytic bacterium in a thermophilic biogas plant, established by Illumina and Nanopore MinION sequencing.</title>
        <authorList>
            <person name="Pechtl A."/>
            <person name="Ruckert C."/>
            <person name="Koeck D.E."/>
            <person name="Maus I."/>
            <person name="Winkler A."/>
            <person name="Kalinowski J."/>
            <person name="Puhler A."/>
            <person name="Schwarz W.W."/>
            <person name="Zverlov V.V."/>
            <person name="Schluter A."/>
            <person name="Liebl W."/>
        </authorList>
    </citation>
    <scope>NUCLEOTIDE SEQUENCE [LARGE SCALE GENOMIC DNA]</scope>
    <source>
        <strain evidence="9">SR1</strain>
    </source>
</reference>
<dbReference type="Proteomes" id="UP000233534">
    <property type="component" value="Chromosome"/>
</dbReference>
<evidence type="ECO:0000256" key="4">
    <source>
        <dbReference type="ARBA" id="ARBA00038695"/>
    </source>
</evidence>
<dbReference type="Gene3D" id="3.30.505.50">
    <property type="entry name" value="Sigma 54 modulation/S30EA ribosomal protein, C-terminal domain"/>
    <property type="match status" value="1"/>
</dbReference>
<evidence type="ECO:0000313" key="8">
    <source>
        <dbReference type="EMBL" id="AUG58949.1"/>
    </source>
</evidence>
<dbReference type="Pfam" id="PF16321">
    <property type="entry name" value="Ribosom_S30AE_C"/>
    <property type="match status" value="1"/>
</dbReference>
<evidence type="ECO:0000256" key="3">
    <source>
        <dbReference type="ARBA" id="ARBA00038434"/>
    </source>
</evidence>
<evidence type="ECO:0000256" key="2">
    <source>
        <dbReference type="ARBA" id="ARBA00022845"/>
    </source>
</evidence>
<dbReference type="SUPFAM" id="SSF69754">
    <property type="entry name" value="Ribosome binding protein Y (YfiA homologue)"/>
    <property type="match status" value="1"/>
</dbReference>
<evidence type="ECO:0000256" key="5">
    <source>
        <dbReference type="ARBA" id="ARBA00041148"/>
    </source>
</evidence>
<dbReference type="Pfam" id="PF02482">
    <property type="entry name" value="Ribosomal_S30AE"/>
    <property type="match status" value="1"/>
</dbReference>
<dbReference type="Gene3D" id="3.30.160.100">
    <property type="entry name" value="Ribosome hibernation promotion factor-like"/>
    <property type="match status" value="1"/>
</dbReference>
<dbReference type="InterPro" id="IPR050574">
    <property type="entry name" value="HPF/YfiA_ribosome-assoc"/>
</dbReference>
<keyword evidence="1 6" id="KW-0963">Cytoplasm</keyword>
<comment type="subunit">
    <text evidence="6">Interacts with 100S ribosomes.</text>
</comment>
<dbReference type="RefSeq" id="WP_101303690.1">
    <property type="nucleotide sequence ID" value="NZ_CP025197.1"/>
</dbReference>
<dbReference type="InterPro" id="IPR003489">
    <property type="entry name" value="RHF/RaiA"/>
</dbReference>
<evidence type="ECO:0000313" key="9">
    <source>
        <dbReference type="Proteomes" id="UP000233534"/>
    </source>
</evidence>
<accession>A0A2K9E6F4</accession>
<feature type="domain" description="Sigma 54 modulation/S30EA ribosomal protein C-terminal" evidence="7">
    <location>
        <begin position="117"/>
        <end position="172"/>
    </location>
</feature>
<dbReference type="CDD" id="cd00552">
    <property type="entry name" value="RaiA"/>
    <property type="match status" value="1"/>
</dbReference>
<protein>
    <recommendedName>
        <fullName evidence="5 6">Ribosome hibernation promoting factor</fullName>
        <shortName evidence="6">HPF</shortName>
    </recommendedName>
</protein>